<dbReference type="Pfam" id="PF02383">
    <property type="entry name" value="Syja_N"/>
    <property type="match status" value="1"/>
</dbReference>
<dbReference type="GO" id="GO:0046856">
    <property type="term" value="P:phosphatidylinositol dephosphorylation"/>
    <property type="evidence" value="ECO:0007669"/>
    <property type="project" value="TreeGrafter"/>
</dbReference>
<dbReference type="PROSITE" id="PS50275">
    <property type="entry name" value="SAC"/>
    <property type="match status" value="1"/>
</dbReference>
<dbReference type="AlphaFoldDB" id="A0A0M3J0G7"/>
<feature type="signal peptide" evidence="8">
    <location>
        <begin position="1"/>
        <end position="16"/>
    </location>
</feature>
<protein>
    <recommendedName>
        <fullName evidence="4">Phosphatidylinositol-3-phosphatase SAC1</fullName>
        <ecNumber evidence="1">3.1.3.64</ecNumber>
    </recommendedName>
    <alternativeName>
        <fullName evidence="6">Phosphatidylinositol-4-phosphate phosphatase</fullName>
    </alternativeName>
    <alternativeName>
        <fullName evidence="5">Suppressor of actin mutations 1-like protein</fullName>
    </alternativeName>
</protein>
<keyword evidence="7" id="KW-0472">Membrane</keyword>
<evidence type="ECO:0000256" key="5">
    <source>
        <dbReference type="ARBA" id="ARBA00041396"/>
    </source>
</evidence>
<feature type="transmembrane region" description="Helical" evidence="7">
    <location>
        <begin position="267"/>
        <end position="285"/>
    </location>
</feature>
<name>A0A0M3J0G7_ANISI</name>
<dbReference type="PANTHER" id="PTHR45662">
    <property type="entry name" value="PHOSPHATIDYLINOSITIDE PHOSPHATASE SAC1"/>
    <property type="match status" value="1"/>
</dbReference>
<sequence length="321" mass="36658">LTAFVQVLLLEIVTRGSIPLFWSQRPNLRWQPEPMMKPTDDQLNAYVSHMILQRQVYGGQHVIVNLVNQRGRERRLGGELERVALQASLPFVRHNPFDFHKECHAMNWARISILKDQLRNEITQFGFFSSPLAHPERSRQQTGVFRTNCMDSLDRTNVVQSMIAKESLKDQLTYMGIIGSGIYTLDDFPDLIKLFKNVWADNGDECSRQYAGTGALKADFTRFGKRTYGGCWNDLVNALTSRRIYSFENLPATFETTILNFDYHGGAIAGAIFAAAMTILCVLVADNMTATIFWLVIFMALMLFIFINGEEFVNRPKLKLE</sequence>
<dbReference type="PANTHER" id="PTHR45662:SF2">
    <property type="entry name" value="PHOSPHATIDYLINOSITOL-3-PHOSPHATASE SAC1"/>
    <property type="match status" value="1"/>
</dbReference>
<organism evidence="10">
    <name type="scientific">Anisakis simplex</name>
    <name type="common">Herring worm</name>
    <dbReference type="NCBI Taxonomy" id="6269"/>
    <lineage>
        <taxon>Eukaryota</taxon>
        <taxon>Metazoa</taxon>
        <taxon>Ecdysozoa</taxon>
        <taxon>Nematoda</taxon>
        <taxon>Chromadorea</taxon>
        <taxon>Rhabditida</taxon>
        <taxon>Spirurina</taxon>
        <taxon>Ascaridomorpha</taxon>
        <taxon>Ascaridoidea</taxon>
        <taxon>Anisakidae</taxon>
        <taxon>Anisakis</taxon>
        <taxon>Anisakis simplex complex</taxon>
    </lineage>
</organism>
<evidence type="ECO:0000259" key="9">
    <source>
        <dbReference type="PROSITE" id="PS50275"/>
    </source>
</evidence>
<evidence type="ECO:0000256" key="4">
    <source>
        <dbReference type="ARBA" id="ARBA00040795"/>
    </source>
</evidence>
<dbReference type="GO" id="GO:0043812">
    <property type="term" value="F:phosphatidylinositol-4-phosphate phosphatase activity"/>
    <property type="evidence" value="ECO:0007669"/>
    <property type="project" value="TreeGrafter"/>
</dbReference>
<comment type="catalytic activity">
    <reaction evidence="2">
        <text>a 1,2-diacyl-sn-glycero-3-phospho-(1D-myo-inositol-3-phosphate) + H2O = a 1,2-diacyl-sn-glycero-3-phospho-(1D-myo-inositol) + phosphate</text>
        <dbReference type="Rhea" id="RHEA:12316"/>
        <dbReference type="ChEBI" id="CHEBI:15377"/>
        <dbReference type="ChEBI" id="CHEBI:43474"/>
        <dbReference type="ChEBI" id="CHEBI:57880"/>
        <dbReference type="ChEBI" id="CHEBI:58088"/>
        <dbReference type="EC" id="3.1.3.64"/>
    </reaction>
    <physiologicalReaction direction="left-to-right" evidence="2">
        <dbReference type="Rhea" id="RHEA:12317"/>
    </physiologicalReaction>
</comment>
<dbReference type="InterPro" id="IPR002013">
    <property type="entry name" value="SAC_dom"/>
</dbReference>
<dbReference type="GO" id="GO:0004438">
    <property type="term" value="F:phosphatidylinositol-3-phosphate phosphatase activity"/>
    <property type="evidence" value="ECO:0007669"/>
    <property type="project" value="UniProtKB-EC"/>
</dbReference>
<evidence type="ECO:0000256" key="1">
    <source>
        <dbReference type="ARBA" id="ARBA00013038"/>
    </source>
</evidence>
<evidence type="ECO:0000256" key="7">
    <source>
        <dbReference type="SAM" id="Phobius"/>
    </source>
</evidence>
<dbReference type="GO" id="GO:0005783">
    <property type="term" value="C:endoplasmic reticulum"/>
    <property type="evidence" value="ECO:0007669"/>
    <property type="project" value="TreeGrafter"/>
</dbReference>
<feature type="transmembrane region" description="Helical" evidence="7">
    <location>
        <begin position="291"/>
        <end position="309"/>
    </location>
</feature>
<feature type="domain" description="SAC" evidence="9">
    <location>
        <begin position="14"/>
        <end position="212"/>
    </location>
</feature>
<evidence type="ECO:0000256" key="6">
    <source>
        <dbReference type="ARBA" id="ARBA00041911"/>
    </source>
</evidence>
<keyword evidence="7" id="KW-0812">Transmembrane</keyword>
<keyword evidence="7" id="KW-1133">Transmembrane helix</keyword>
<feature type="chain" id="PRO_5005657617" description="Phosphatidylinositol-3-phosphatase SAC1" evidence="8">
    <location>
        <begin position="17"/>
        <end position="321"/>
    </location>
</feature>
<comment type="catalytic activity">
    <reaction evidence="3">
        <text>a 1,2-diacyl-sn-glycero-3-phospho-(1D-myo-inositol 4-phosphate) + H2O = a 1,2-diacyl-sn-glycero-3-phospho-(1D-myo-inositol) + phosphate</text>
        <dbReference type="Rhea" id="RHEA:55652"/>
        <dbReference type="ChEBI" id="CHEBI:15377"/>
        <dbReference type="ChEBI" id="CHEBI:43474"/>
        <dbReference type="ChEBI" id="CHEBI:57880"/>
        <dbReference type="ChEBI" id="CHEBI:58178"/>
    </reaction>
    <physiologicalReaction direction="left-to-right" evidence="3">
        <dbReference type="Rhea" id="RHEA:55653"/>
    </physiologicalReaction>
</comment>
<evidence type="ECO:0000313" key="10">
    <source>
        <dbReference type="WBParaSite" id="ASIM_0000100501-mRNA-1"/>
    </source>
</evidence>
<reference evidence="10" key="1">
    <citation type="submission" date="2017-02" db="UniProtKB">
        <authorList>
            <consortium name="WormBaseParasite"/>
        </authorList>
    </citation>
    <scope>IDENTIFICATION</scope>
</reference>
<evidence type="ECO:0000256" key="3">
    <source>
        <dbReference type="ARBA" id="ARBA00036807"/>
    </source>
</evidence>
<evidence type="ECO:0000256" key="2">
    <source>
        <dbReference type="ARBA" id="ARBA00036631"/>
    </source>
</evidence>
<proteinExistence type="predicted"/>
<accession>A0A0M3J0G7</accession>
<evidence type="ECO:0000256" key="8">
    <source>
        <dbReference type="SAM" id="SignalP"/>
    </source>
</evidence>
<keyword evidence="8" id="KW-0732">Signal</keyword>
<dbReference type="WBParaSite" id="ASIM_0000100501-mRNA-1">
    <property type="protein sequence ID" value="ASIM_0000100501-mRNA-1"/>
    <property type="gene ID" value="ASIM_0000100501"/>
</dbReference>
<dbReference type="EC" id="3.1.3.64" evidence="1"/>